<dbReference type="SMART" id="SM00382">
    <property type="entry name" value="AAA"/>
    <property type="match status" value="1"/>
</dbReference>
<dbReference type="InterPro" id="IPR027417">
    <property type="entry name" value="P-loop_NTPase"/>
</dbReference>
<sequence>MESVKTKDNNPDVIVIKDLNKTFKKYKALDNLSFKVKTGQLFGFLGLNGAGKTTTLNIILGLLNRDSGQIYIDGQNIDKDLASVRQKIGIVFQQSILDDKLNIYENLIVRAQMYKDYLKQQNLTPQKAVEEIIRDFQLEDILDRNYGSLSGGQKRRTDIARALVHKPKILFLDEPTTGLDPFSRKLVWDILTKIQNEKQLTILLTTHYMEEANNCDYSIIIDKGVKLVEGHVFDLKTKYATTQLKIYNTKENPELEKQLKLTNAKVTKTNLNYTCYFKNYEEAKIFCEQNLKYFENFELIKGTMDEVFLNVTNNPEINKNLKKENINNV</sequence>
<proteinExistence type="inferred from homology"/>
<evidence type="ECO:0000256" key="3">
    <source>
        <dbReference type="ARBA" id="ARBA00022741"/>
    </source>
</evidence>
<dbReference type="PANTHER" id="PTHR42711">
    <property type="entry name" value="ABC TRANSPORTER ATP-BINDING PROTEIN"/>
    <property type="match status" value="1"/>
</dbReference>
<dbReference type="EMBL" id="JAZDWZ010000005">
    <property type="protein sequence ID" value="MEE3928297.1"/>
    <property type="molecule type" value="Genomic_DNA"/>
</dbReference>
<dbReference type="RefSeq" id="WP_330500711.1">
    <property type="nucleotide sequence ID" value="NZ_JAZDWZ010000005.1"/>
</dbReference>
<dbReference type="PANTHER" id="PTHR42711:SF5">
    <property type="entry name" value="ABC TRANSPORTER ATP-BINDING PROTEIN NATA"/>
    <property type="match status" value="1"/>
</dbReference>
<reference evidence="6" key="1">
    <citation type="submission" date="2024-01" db="EMBL/GenBank/DDBJ databases">
        <title>Genome sequence of Mycoplasma ciconiae type strain DSM 25251.</title>
        <authorList>
            <person name="Spergser J."/>
        </authorList>
    </citation>
    <scope>NUCLEOTIDE SEQUENCE [LARGE SCALE GENOMIC DNA]</scope>
    <source>
        <strain evidence="6">DSM 25251</strain>
    </source>
</reference>
<dbReference type="InterPro" id="IPR003439">
    <property type="entry name" value="ABC_transporter-like_ATP-bd"/>
</dbReference>
<dbReference type="Gene3D" id="3.40.50.300">
    <property type="entry name" value="P-loop containing nucleotide triphosphate hydrolases"/>
    <property type="match status" value="1"/>
</dbReference>
<dbReference type="InterPro" id="IPR050763">
    <property type="entry name" value="ABC_transporter_ATP-binding"/>
</dbReference>
<gene>
    <name evidence="6" type="ORF">V2E24_01775</name>
</gene>
<dbReference type="Pfam" id="PF00005">
    <property type="entry name" value="ABC_tran"/>
    <property type="match status" value="1"/>
</dbReference>
<keyword evidence="7" id="KW-1185">Reference proteome</keyword>
<organism evidence="6 7">
    <name type="scientific">Mycoplasmopsis ciconiae</name>
    <dbReference type="NCBI Taxonomy" id="561067"/>
    <lineage>
        <taxon>Bacteria</taxon>
        <taxon>Bacillati</taxon>
        <taxon>Mycoplasmatota</taxon>
        <taxon>Mycoplasmoidales</taxon>
        <taxon>Metamycoplasmataceae</taxon>
        <taxon>Mycoplasmopsis</taxon>
    </lineage>
</organism>
<evidence type="ECO:0000313" key="7">
    <source>
        <dbReference type="Proteomes" id="UP001344817"/>
    </source>
</evidence>
<feature type="domain" description="ABC transporter" evidence="5">
    <location>
        <begin position="14"/>
        <end position="248"/>
    </location>
</feature>
<dbReference type="GO" id="GO:0005524">
    <property type="term" value="F:ATP binding"/>
    <property type="evidence" value="ECO:0007669"/>
    <property type="project" value="UniProtKB-KW"/>
</dbReference>
<dbReference type="InterPro" id="IPR003593">
    <property type="entry name" value="AAA+_ATPase"/>
</dbReference>
<dbReference type="PROSITE" id="PS50893">
    <property type="entry name" value="ABC_TRANSPORTER_2"/>
    <property type="match status" value="1"/>
</dbReference>
<comment type="similarity">
    <text evidence="1">Belongs to the ABC transporter superfamily.</text>
</comment>
<evidence type="ECO:0000259" key="5">
    <source>
        <dbReference type="PROSITE" id="PS50893"/>
    </source>
</evidence>
<evidence type="ECO:0000256" key="4">
    <source>
        <dbReference type="ARBA" id="ARBA00022840"/>
    </source>
</evidence>
<keyword evidence="4 6" id="KW-0067">ATP-binding</keyword>
<evidence type="ECO:0000256" key="2">
    <source>
        <dbReference type="ARBA" id="ARBA00022448"/>
    </source>
</evidence>
<accession>A0ABU7MLF3</accession>
<dbReference type="SUPFAM" id="SSF52540">
    <property type="entry name" value="P-loop containing nucleoside triphosphate hydrolases"/>
    <property type="match status" value="1"/>
</dbReference>
<name>A0ABU7MLF3_9BACT</name>
<protein>
    <submittedName>
        <fullName evidence="6">ABC transporter ATP-binding protein</fullName>
    </submittedName>
</protein>
<keyword evidence="3" id="KW-0547">Nucleotide-binding</keyword>
<evidence type="ECO:0000313" key="6">
    <source>
        <dbReference type="EMBL" id="MEE3928297.1"/>
    </source>
</evidence>
<keyword evidence="2" id="KW-0813">Transport</keyword>
<evidence type="ECO:0000256" key="1">
    <source>
        <dbReference type="ARBA" id="ARBA00005417"/>
    </source>
</evidence>
<dbReference type="Proteomes" id="UP001344817">
    <property type="component" value="Unassembled WGS sequence"/>
</dbReference>
<comment type="caution">
    <text evidence="6">The sequence shown here is derived from an EMBL/GenBank/DDBJ whole genome shotgun (WGS) entry which is preliminary data.</text>
</comment>